<evidence type="ECO:0000256" key="3">
    <source>
        <dbReference type="ARBA" id="ARBA00023163"/>
    </source>
</evidence>
<name>A0A1Q2D3Q1_9ENTE</name>
<dbReference type="SUPFAM" id="SSF46785">
    <property type="entry name" value="Winged helix' DNA-binding domain"/>
    <property type="match status" value="1"/>
</dbReference>
<dbReference type="PANTHER" id="PTHR30136">
    <property type="entry name" value="HELIX-TURN-HELIX TRANSCRIPTIONAL REGULATOR, ICLR FAMILY"/>
    <property type="match status" value="1"/>
</dbReference>
<keyword evidence="2" id="KW-0238">DNA-binding</keyword>
<dbReference type="InterPro" id="IPR036388">
    <property type="entry name" value="WH-like_DNA-bd_sf"/>
</dbReference>
<dbReference type="InterPro" id="IPR029016">
    <property type="entry name" value="GAF-like_dom_sf"/>
</dbReference>
<keyword evidence="5" id="KW-1185">Reference proteome</keyword>
<dbReference type="PANTHER" id="PTHR30136:SF35">
    <property type="entry name" value="HTH-TYPE TRANSCRIPTIONAL REGULATOR RV1719"/>
    <property type="match status" value="1"/>
</dbReference>
<keyword evidence="1" id="KW-0805">Transcription regulation</keyword>
<keyword evidence="3" id="KW-0804">Transcription</keyword>
<accession>A0A1Q2D3Q1</accession>
<evidence type="ECO:0000256" key="1">
    <source>
        <dbReference type="ARBA" id="ARBA00023015"/>
    </source>
</evidence>
<organism evidence="4 5">
    <name type="scientific">Vagococcus penaei</name>
    <dbReference type="NCBI Taxonomy" id="633807"/>
    <lineage>
        <taxon>Bacteria</taxon>
        <taxon>Bacillati</taxon>
        <taxon>Bacillota</taxon>
        <taxon>Bacilli</taxon>
        <taxon>Lactobacillales</taxon>
        <taxon>Enterococcaceae</taxon>
        <taxon>Vagococcus</taxon>
    </lineage>
</organism>
<sequence>MDKKSPVIKNIVDAFRLLDIINESGSSGVSELAERLEIPKTTVFRIIKTLEYSRVLKQLDNDTYTLDYRLAGYANSVFKDNQLTDMATPYMEELCQSFSETVNLGILYEEQVVIIKSVEGDFYQLQAALVPVSPLYCSGMGKLFLCDYTDEELVEYFKNRKRRTVNTVTSVAEFKKQAQEIKATGLSIDAEEYEYGLTCFAVPIVNQSGEIICAISISGPTNRLDYKGVDTIKKQLMVQARRLENDLSIIMG</sequence>
<dbReference type="Gene3D" id="1.10.10.10">
    <property type="entry name" value="Winged helix-like DNA-binding domain superfamily/Winged helix DNA-binding domain"/>
    <property type="match status" value="1"/>
</dbReference>
<dbReference type="Pfam" id="PF09339">
    <property type="entry name" value="HTH_IclR"/>
    <property type="match status" value="1"/>
</dbReference>
<proteinExistence type="predicted"/>
<dbReference type="SMART" id="SM00346">
    <property type="entry name" value="HTH_ICLR"/>
    <property type="match status" value="1"/>
</dbReference>
<reference evidence="4 5" key="1">
    <citation type="journal article" date="2010" name="Int. J. Syst. Evol. Microbiol.">
        <title>Vagococcus penaei sp. nov., isolated from spoilage microbiota of cooked shrimp (Penaeus vannamei).</title>
        <authorList>
            <person name="Jaffres E."/>
            <person name="Prevost H."/>
            <person name="Rossero A."/>
            <person name="Joffraud J.J."/>
            <person name="Dousset X."/>
        </authorList>
    </citation>
    <scope>NUCLEOTIDE SEQUENCE [LARGE SCALE GENOMIC DNA]</scope>
    <source>
        <strain evidence="4 5">CD276</strain>
    </source>
</reference>
<dbReference type="KEGG" id="vpi:BW732_01370"/>
<dbReference type="AlphaFoldDB" id="A0A1Q2D3Q1"/>
<dbReference type="SUPFAM" id="SSF55781">
    <property type="entry name" value="GAF domain-like"/>
    <property type="match status" value="1"/>
</dbReference>
<dbReference type="GO" id="GO:0045892">
    <property type="term" value="P:negative regulation of DNA-templated transcription"/>
    <property type="evidence" value="ECO:0007669"/>
    <property type="project" value="UniProtKB-ARBA"/>
</dbReference>
<dbReference type="Pfam" id="PF01614">
    <property type="entry name" value="IclR_C"/>
    <property type="match status" value="1"/>
</dbReference>
<dbReference type="EMBL" id="CP019609">
    <property type="protein sequence ID" value="AQP53006.1"/>
    <property type="molecule type" value="Genomic_DNA"/>
</dbReference>
<dbReference type="PROSITE" id="PS51078">
    <property type="entry name" value="ICLR_ED"/>
    <property type="match status" value="1"/>
</dbReference>
<dbReference type="OrthoDB" id="9791752at2"/>
<dbReference type="GO" id="GO:0003677">
    <property type="term" value="F:DNA binding"/>
    <property type="evidence" value="ECO:0007669"/>
    <property type="project" value="UniProtKB-KW"/>
</dbReference>
<protein>
    <submittedName>
        <fullName evidence="4">Transcriptional regulator, IclR family protein</fullName>
    </submittedName>
</protein>
<dbReference type="InterPro" id="IPR014757">
    <property type="entry name" value="Tscrpt_reg_IclR_C"/>
</dbReference>
<dbReference type="PROSITE" id="PS51077">
    <property type="entry name" value="HTH_ICLR"/>
    <property type="match status" value="1"/>
</dbReference>
<dbReference type="InterPro" id="IPR036390">
    <property type="entry name" value="WH_DNA-bd_sf"/>
</dbReference>
<dbReference type="InterPro" id="IPR050707">
    <property type="entry name" value="HTH_MetabolicPath_Reg"/>
</dbReference>
<evidence type="ECO:0000313" key="5">
    <source>
        <dbReference type="Proteomes" id="UP000188246"/>
    </source>
</evidence>
<gene>
    <name evidence="4" type="ORF">BW732_01370</name>
</gene>
<dbReference type="Proteomes" id="UP000188246">
    <property type="component" value="Chromosome"/>
</dbReference>
<dbReference type="GO" id="GO:0003700">
    <property type="term" value="F:DNA-binding transcription factor activity"/>
    <property type="evidence" value="ECO:0007669"/>
    <property type="project" value="TreeGrafter"/>
</dbReference>
<evidence type="ECO:0000256" key="2">
    <source>
        <dbReference type="ARBA" id="ARBA00023125"/>
    </source>
</evidence>
<dbReference type="Gene3D" id="3.30.450.40">
    <property type="match status" value="1"/>
</dbReference>
<evidence type="ECO:0000313" key="4">
    <source>
        <dbReference type="EMBL" id="AQP53006.1"/>
    </source>
</evidence>
<dbReference type="RefSeq" id="WP_077275103.1">
    <property type="nucleotide sequence ID" value="NZ_CP019609.1"/>
</dbReference>
<dbReference type="InterPro" id="IPR005471">
    <property type="entry name" value="Tscrpt_reg_IclR_N"/>
</dbReference>
<dbReference type="STRING" id="633807.BW732_01370"/>